<dbReference type="PRINTS" id="PR00702">
    <property type="entry name" value="ACRIFLAVINRP"/>
</dbReference>
<feature type="transmembrane region" description="Helical" evidence="1">
    <location>
        <begin position="1030"/>
        <end position="1052"/>
    </location>
</feature>
<gene>
    <name evidence="2" type="ORF">ACFPTO_08350</name>
</gene>
<keyword evidence="1" id="KW-0472">Membrane</keyword>
<feature type="transmembrane region" description="Helical" evidence="1">
    <location>
        <begin position="897"/>
        <end position="920"/>
    </location>
</feature>
<evidence type="ECO:0000256" key="1">
    <source>
        <dbReference type="SAM" id="Phobius"/>
    </source>
</evidence>
<dbReference type="Proteomes" id="UP001596103">
    <property type="component" value="Unassembled WGS sequence"/>
</dbReference>
<proteinExistence type="predicted"/>
<keyword evidence="1" id="KW-0812">Transmembrane</keyword>
<feature type="transmembrane region" description="Helical" evidence="1">
    <location>
        <begin position="927"/>
        <end position="947"/>
    </location>
</feature>
<dbReference type="InterPro" id="IPR001036">
    <property type="entry name" value="Acrflvin-R"/>
</dbReference>
<feature type="transmembrane region" description="Helical" evidence="1">
    <location>
        <begin position="468"/>
        <end position="491"/>
    </location>
</feature>
<evidence type="ECO:0000313" key="2">
    <source>
        <dbReference type="EMBL" id="MFC5428811.1"/>
    </source>
</evidence>
<accession>A0ABW0J7A0</accession>
<feature type="transmembrane region" description="Helical" evidence="1">
    <location>
        <begin position="361"/>
        <end position="381"/>
    </location>
</feature>
<dbReference type="PANTHER" id="PTHR32063">
    <property type="match status" value="1"/>
</dbReference>
<keyword evidence="1" id="KW-1133">Transmembrane helix</keyword>
<protein>
    <submittedName>
        <fullName evidence="2">Efflux RND transporter permease subunit</fullName>
    </submittedName>
</protein>
<organism evidence="2 3">
    <name type="scientific">Paraburkholderia denitrificans</name>
    <dbReference type="NCBI Taxonomy" id="694025"/>
    <lineage>
        <taxon>Bacteria</taxon>
        <taxon>Pseudomonadati</taxon>
        <taxon>Pseudomonadota</taxon>
        <taxon>Betaproteobacteria</taxon>
        <taxon>Burkholderiales</taxon>
        <taxon>Burkholderiaceae</taxon>
        <taxon>Paraburkholderia</taxon>
    </lineage>
</organism>
<feature type="transmembrane region" description="Helical" evidence="1">
    <location>
        <begin position="12"/>
        <end position="31"/>
    </location>
</feature>
<keyword evidence="3" id="KW-1185">Reference proteome</keyword>
<name>A0ABW0J7A0_9BURK</name>
<evidence type="ECO:0000313" key="3">
    <source>
        <dbReference type="Proteomes" id="UP001596103"/>
    </source>
</evidence>
<reference evidence="3" key="1">
    <citation type="journal article" date="2019" name="Int. J. Syst. Evol. Microbiol.">
        <title>The Global Catalogue of Microorganisms (GCM) 10K type strain sequencing project: providing services to taxonomists for standard genome sequencing and annotation.</title>
        <authorList>
            <consortium name="The Broad Institute Genomics Platform"/>
            <consortium name="The Broad Institute Genome Sequencing Center for Infectious Disease"/>
            <person name="Wu L."/>
            <person name="Ma J."/>
        </authorList>
    </citation>
    <scope>NUCLEOTIDE SEQUENCE [LARGE SCALE GENOMIC DNA]</scope>
    <source>
        <strain evidence="3">CCUG 56042</strain>
    </source>
</reference>
<feature type="transmembrane region" description="Helical" evidence="1">
    <location>
        <begin position="437"/>
        <end position="462"/>
    </location>
</feature>
<feature type="transmembrane region" description="Helical" evidence="1">
    <location>
        <begin position="953"/>
        <end position="977"/>
    </location>
</feature>
<dbReference type="Gene3D" id="3.30.2090.10">
    <property type="entry name" value="Multidrug efflux transporter AcrB TolC docking domain, DN and DC subdomains"/>
    <property type="match status" value="2"/>
</dbReference>
<dbReference type="SUPFAM" id="SSF82714">
    <property type="entry name" value="Multidrug efflux transporter AcrB TolC docking domain, DN and DC subdomains"/>
    <property type="match status" value="1"/>
</dbReference>
<dbReference type="SUPFAM" id="SSF82866">
    <property type="entry name" value="Multidrug efflux transporter AcrB transmembrane domain"/>
    <property type="match status" value="2"/>
</dbReference>
<dbReference type="Gene3D" id="1.20.1640.10">
    <property type="entry name" value="Multidrug efflux transporter AcrB transmembrane domain"/>
    <property type="match status" value="2"/>
</dbReference>
<feature type="transmembrane region" description="Helical" evidence="1">
    <location>
        <begin position="552"/>
        <end position="571"/>
    </location>
</feature>
<dbReference type="Gene3D" id="3.30.70.1320">
    <property type="entry name" value="Multidrug efflux transporter AcrB pore domain like"/>
    <property type="match status" value="1"/>
</dbReference>
<dbReference type="Pfam" id="PF00873">
    <property type="entry name" value="ACR_tran"/>
    <property type="match status" value="1"/>
</dbReference>
<dbReference type="RefSeq" id="WP_377710771.1">
    <property type="nucleotide sequence ID" value="NZ_JBHSMP010000011.1"/>
</dbReference>
<dbReference type="InterPro" id="IPR027463">
    <property type="entry name" value="AcrB_DN_DC_subdom"/>
</dbReference>
<comment type="caution">
    <text evidence="2">The sequence shown here is derived from an EMBL/GenBank/DDBJ whole genome shotgun (WGS) entry which is preliminary data.</text>
</comment>
<dbReference type="PANTHER" id="PTHR32063:SF8">
    <property type="entry name" value="CATION EFFLUX PROTEIN"/>
    <property type="match status" value="1"/>
</dbReference>
<dbReference type="Gene3D" id="3.30.70.1440">
    <property type="entry name" value="Multidrug efflux transporter AcrB pore domain"/>
    <property type="match status" value="1"/>
</dbReference>
<sequence>MNAIVLVALRRPLTFVVMSLLIVLFGVMAVFHMPTDIFPAIRVPVVAVVWTYNGLSPQDMSGRVIYYYERALTSTVENIEHIESQSLYGRGIVKIFFQPGTNVAAAQAQITSISQTVLKQMPAGITPPQVLSYNASSVPVLDLEVSAKGMTASQVYDMASNLIRPQLVAVRGAAIPTPYGGASLNVEIDLDQNKLLVHGLSASDVAAALRAQNVVLPAGDQKIGALDFMVRTNSSPIEVAKFNDLPIKTINGATVYLRDVAYVHRGSPPQTNAVLVKGQQAVLIEVLKSGDASTLSVVNGVKKALPGIMRTLPPGVKIKVLNDASGFVRDSVAEVVQEMVTAALLTGLTVLLFLGSWRSTLIVATSIPLAILSSILALSWLGQTINVMTLGGLALAVGILVDDATVMIENIDTHLEAGAQLEGGIIAAANQMVVPTFVATLCICIVWLPLFELGGVAGYLFLPMAEAIIFAMVASFILSRTLVPTMAAWLLKGQVRGHERRHAAGHHGHALAHSTGGNPFTRFQRGFEQRFDRFRARYRVVLTAAVARRRGFVIAFAAAALASLALIGQLGRDFFPGIKSGEIDMHMRAPIGMRLEEASKLAVLVNGAIREILPGQVTNVLDNCGLPASGINEAYNSSGTIGPQDCDITISLKDEHSPVDDYRFQLRRELPKRFPGTTFTFLPGDITAKILNFGLPAPIDVQIAGRGQVANFNYARELAARLRRIPGSADVNIQQAFYEPTLQIDASRSYASGINLTEANIADNTLATLSGSGQTAPTYWLDTTNGVSHLVNMQTPQTQLSSMNDLETIPIDSGTGGPNAPRAQLLGALSRITQTGTPLLASHYSILPAIDIFVSSQRRDLGAVYDDVAKTVAQMQKDLPPGASIHLRGQARTMSSAYVELIGGLALSILLVYLVIVVNFQSWLDPFIIITALPAALAGIVWSLFITGTTLSVPALTGAIMCMGTATANSILVVSFAREHLERYGNAVEAAIEAGFGRIRPVLMTALAMIVGMLPMSFSNTQNAPLGRAVIGGLLFATVATLLFVPCVFALLHRDREQPPTEKQA</sequence>
<feature type="transmembrane region" description="Helical" evidence="1">
    <location>
        <begin position="998"/>
        <end position="1018"/>
    </location>
</feature>
<dbReference type="EMBL" id="JBHSMP010000011">
    <property type="protein sequence ID" value="MFC5428811.1"/>
    <property type="molecule type" value="Genomic_DNA"/>
</dbReference>
<dbReference type="Gene3D" id="3.30.70.1430">
    <property type="entry name" value="Multidrug efflux transporter AcrB pore domain"/>
    <property type="match status" value="2"/>
</dbReference>
<dbReference type="SUPFAM" id="SSF82693">
    <property type="entry name" value="Multidrug efflux transporter AcrB pore domain, PN1, PN2, PC1 and PC2 subdomains"/>
    <property type="match status" value="2"/>
</dbReference>